<dbReference type="AlphaFoldDB" id="A0A1D2MJG6"/>
<dbReference type="GO" id="GO:0003723">
    <property type="term" value="F:RNA binding"/>
    <property type="evidence" value="ECO:0007669"/>
    <property type="project" value="TreeGrafter"/>
</dbReference>
<dbReference type="EMBL" id="LJIJ01001101">
    <property type="protein sequence ID" value="ODM93005.1"/>
    <property type="molecule type" value="Genomic_DNA"/>
</dbReference>
<proteinExistence type="predicted"/>
<dbReference type="OrthoDB" id="10072532at2759"/>
<feature type="region of interest" description="Disordered" evidence="1">
    <location>
        <begin position="1"/>
        <end position="159"/>
    </location>
</feature>
<dbReference type="STRING" id="48709.A0A1D2MJG6"/>
<dbReference type="PANTHER" id="PTHR46582:SF1">
    <property type="entry name" value="ZINC FINGER CCCH DOMAIN-CONTAINING PROTEIN 18"/>
    <property type="match status" value="1"/>
</dbReference>
<organism evidence="2 3">
    <name type="scientific">Orchesella cincta</name>
    <name type="common">Springtail</name>
    <name type="synonym">Podura cincta</name>
    <dbReference type="NCBI Taxonomy" id="48709"/>
    <lineage>
        <taxon>Eukaryota</taxon>
        <taxon>Metazoa</taxon>
        <taxon>Ecdysozoa</taxon>
        <taxon>Arthropoda</taxon>
        <taxon>Hexapoda</taxon>
        <taxon>Collembola</taxon>
        <taxon>Entomobryomorpha</taxon>
        <taxon>Entomobryoidea</taxon>
        <taxon>Orchesellidae</taxon>
        <taxon>Orchesellinae</taxon>
        <taxon>Orchesella</taxon>
    </lineage>
</organism>
<feature type="compositionally biased region" description="Acidic residues" evidence="1">
    <location>
        <begin position="94"/>
        <end position="111"/>
    </location>
</feature>
<dbReference type="InterPro" id="IPR052647">
    <property type="entry name" value="Zinc_finger_CCCH-type"/>
</dbReference>
<evidence type="ECO:0000256" key="1">
    <source>
        <dbReference type="SAM" id="MobiDB-lite"/>
    </source>
</evidence>
<gene>
    <name evidence="2" type="ORF">Ocin01_13675</name>
</gene>
<evidence type="ECO:0000313" key="3">
    <source>
        <dbReference type="Proteomes" id="UP000094527"/>
    </source>
</evidence>
<protein>
    <submittedName>
        <fullName evidence="2">Zinc finger CCCH domain-containing protein 18</fullName>
    </submittedName>
</protein>
<reference evidence="2 3" key="1">
    <citation type="journal article" date="2016" name="Genome Biol. Evol.">
        <title>Gene Family Evolution Reflects Adaptation to Soil Environmental Stressors in the Genome of the Collembolan Orchesella cincta.</title>
        <authorList>
            <person name="Faddeeva-Vakhrusheva A."/>
            <person name="Derks M.F."/>
            <person name="Anvar S.Y."/>
            <person name="Agamennone V."/>
            <person name="Suring W."/>
            <person name="Smit S."/>
            <person name="van Straalen N.M."/>
            <person name="Roelofs D."/>
        </authorList>
    </citation>
    <scope>NUCLEOTIDE SEQUENCE [LARGE SCALE GENOMIC DNA]</scope>
    <source>
        <tissue evidence="2">Mixed pool</tissue>
    </source>
</reference>
<name>A0A1D2MJG6_ORCCI</name>
<feature type="compositionally biased region" description="Basic residues" evidence="1">
    <location>
        <begin position="250"/>
        <end position="263"/>
    </location>
</feature>
<dbReference type="PANTHER" id="PTHR46582">
    <property type="entry name" value="ZINC FINGER CCCH DOMAIN-CONTAINING PROTEIN 18"/>
    <property type="match status" value="1"/>
</dbReference>
<dbReference type="Proteomes" id="UP000094527">
    <property type="component" value="Unassembled WGS sequence"/>
</dbReference>
<keyword evidence="3" id="KW-1185">Reference proteome</keyword>
<feature type="compositionally biased region" description="Acidic residues" evidence="1">
    <location>
        <begin position="59"/>
        <end position="82"/>
    </location>
</feature>
<evidence type="ECO:0000313" key="2">
    <source>
        <dbReference type="EMBL" id="ODM93005.1"/>
    </source>
</evidence>
<sequence>MATESVEMLESGEETSSSIGSDASPNPGIVANPHENLDFSYDSVHEDDEEGAGSKSEDGEVTDDEEEAPKSEDDGEVLEDGEVNVPIVQKPDDSQEDSVEEGEVTDEEVISELDRKDNKPVPPPRGDGQGFVHNVRDGSASTPSGPALERVVPPNPNARSPIIESAWERGLRHAKEIIKASAKRKETDVDFEEKKINLSLAGDEEIDKENNDYYVRKPELHVGKVDVLDPDYGVHSPIPQTLSARQDRPRVRRERVHRIKGARPKTEWSAPHPQEEWSVNQS</sequence>
<dbReference type="GO" id="GO:0071011">
    <property type="term" value="C:precatalytic spliceosome"/>
    <property type="evidence" value="ECO:0007669"/>
    <property type="project" value="TreeGrafter"/>
</dbReference>
<feature type="region of interest" description="Disordered" evidence="1">
    <location>
        <begin position="233"/>
        <end position="282"/>
    </location>
</feature>
<comment type="caution">
    <text evidence="2">The sequence shown here is derived from an EMBL/GenBank/DDBJ whole genome shotgun (WGS) entry which is preliminary data.</text>
</comment>
<accession>A0A1D2MJG6</accession>